<accession>A0A1T4W546</accession>
<keyword evidence="2" id="KW-1185">Reference proteome</keyword>
<evidence type="ECO:0000313" key="1">
    <source>
        <dbReference type="EMBL" id="SKA72390.1"/>
    </source>
</evidence>
<name>A0A1T4W546_9GAMM</name>
<dbReference type="AlphaFoldDB" id="A0A1T4W546"/>
<dbReference type="RefSeq" id="WP_078754726.1">
    <property type="nucleotide sequence ID" value="NZ_FUXU01000158.1"/>
</dbReference>
<sequence>MGFSGFCTRYQTALENFTVTYLYVGDDAPTPFITEVNNESDTTKCPENTVFIYSLPDFKGTRTTFEARNQKYYPELPWGSFKFNLDWNEWEDIIFAYKGYNGTGSKWAWDEEAEYANVNDFLDVGLENPILTEIDFFPANKSVKDAREKLEEALSLLLKLENRKKTRS</sequence>
<protein>
    <submittedName>
        <fullName evidence="1">Uncharacterized protein</fullName>
    </submittedName>
</protein>
<gene>
    <name evidence="1" type="ORF">SAMN02745132_04753</name>
</gene>
<reference evidence="2" key="1">
    <citation type="submission" date="2017-02" db="EMBL/GenBank/DDBJ databases">
        <authorList>
            <person name="Varghese N."/>
            <person name="Submissions S."/>
        </authorList>
    </citation>
    <scope>NUCLEOTIDE SEQUENCE [LARGE SCALE GENOMIC DNA]</scope>
    <source>
        <strain evidence="2">DSM 22720</strain>
    </source>
</reference>
<organism evidence="1 2">
    <name type="scientific">Enterovibrio nigricans DSM 22720</name>
    <dbReference type="NCBI Taxonomy" id="1121868"/>
    <lineage>
        <taxon>Bacteria</taxon>
        <taxon>Pseudomonadati</taxon>
        <taxon>Pseudomonadota</taxon>
        <taxon>Gammaproteobacteria</taxon>
        <taxon>Vibrionales</taxon>
        <taxon>Vibrionaceae</taxon>
        <taxon>Enterovibrio</taxon>
    </lineage>
</organism>
<dbReference type="Proteomes" id="UP000190162">
    <property type="component" value="Unassembled WGS sequence"/>
</dbReference>
<dbReference type="EMBL" id="FUXU01000158">
    <property type="protein sequence ID" value="SKA72390.1"/>
    <property type="molecule type" value="Genomic_DNA"/>
</dbReference>
<evidence type="ECO:0000313" key="2">
    <source>
        <dbReference type="Proteomes" id="UP000190162"/>
    </source>
</evidence>
<proteinExistence type="predicted"/>